<sequence length="276" mass="31185">MLKSKKLTESTPSTHMKTKVQAIPIEKRVKDKKSKKRSNKESEKEVSQPETQTQPKNDVQNDQPTKKIKKKKETLKVQSNIDNKIASFTASTKPNVSKDFEATSRFFKVTVKLYITLAPCYVDDLTTGISEFLNSYLMRYLDPVQGIVLSHNETKLLQDKGVILYDSPHINFWISTKFLVWRPTLGSRLRGTVQLQSVDHISLLLHGTFNAVILATDIPGSQYEWVENSDENEGEWVNSATKQPLADNGALEFYVKSLSTPQDALTVNGTLIPIKK</sequence>
<comment type="caution">
    <text evidence="1">The sequence shown here is derived from an EMBL/GenBank/DDBJ whole genome shotgun (WGS) entry which is preliminary data.</text>
</comment>
<organism evidence="1 2">
    <name type="scientific">Entomophthora muscae</name>
    <dbReference type="NCBI Taxonomy" id="34485"/>
    <lineage>
        <taxon>Eukaryota</taxon>
        <taxon>Fungi</taxon>
        <taxon>Fungi incertae sedis</taxon>
        <taxon>Zoopagomycota</taxon>
        <taxon>Entomophthoromycotina</taxon>
        <taxon>Entomophthoromycetes</taxon>
        <taxon>Entomophthorales</taxon>
        <taxon>Entomophthoraceae</taxon>
        <taxon>Entomophthora</taxon>
    </lineage>
</organism>
<protein>
    <submittedName>
        <fullName evidence="1">Uncharacterized protein</fullName>
    </submittedName>
</protein>
<keyword evidence="2" id="KW-1185">Reference proteome</keyword>
<dbReference type="EMBL" id="QTSX02000018">
    <property type="protein sequence ID" value="KAJ9090078.1"/>
    <property type="molecule type" value="Genomic_DNA"/>
</dbReference>
<dbReference type="Proteomes" id="UP001165960">
    <property type="component" value="Unassembled WGS sequence"/>
</dbReference>
<accession>A0ACC2UTA9</accession>
<name>A0ACC2UTA9_9FUNG</name>
<evidence type="ECO:0000313" key="2">
    <source>
        <dbReference type="Proteomes" id="UP001165960"/>
    </source>
</evidence>
<gene>
    <name evidence="1" type="ORF">DSO57_1006471</name>
</gene>
<proteinExistence type="predicted"/>
<evidence type="ECO:0000313" key="1">
    <source>
        <dbReference type="EMBL" id="KAJ9090078.1"/>
    </source>
</evidence>
<reference evidence="1" key="1">
    <citation type="submission" date="2022-04" db="EMBL/GenBank/DDBJ databases">
        <title>Genome of the entomopathogenic fungus Entomophthora muscae.</title>
        <authorList>
            <person name="Elya C."/>
            <person name="Lovett B.R."/>
            <person name="Lee E."/>
            <person name="Macias A.M."/>
            <person name="Hajek A.E."/>
            <person name="De Bivort B.L."/>
            <person name="Kasson M.T."/>
            <person name="De Fine Licht H.H."/>
            <person name="Stajich J.E."/>
        </authorList>
    </citation>
    <scope>NUCLEOTIDE SEQUENCE</scope>
    <source>
        <strain evidence="1">Berkeley</strain>
    </source>
</reference>